<evidence type="ECO:0000256" key="6">
    <source>
        <dbReference type="ARBA" id="ARBA00022729"/>
    </source>
</evidence>
<proteinExistence type="predicted"/>
<evidence type="ECO:0000256" key="4">
    <source>
        <dbReference type="ARBA" id="ARBA00022452"/>
    </source>
</evidence>
<evidence type="ECO:0000256" key="5">
    <source>
        <dbReference type="ARBA" id="ARBA00022692"/>
    </source>
</evidence>
<feature type="domain" description="Porin" evidence="12">
    <location>
        <begin position="14"/>
        <end position="362"/>
    </location>
</feature>
<dbReference type="PRINTS" id="PR00184">
    <property type="entry name" value="NEISSPPORIN"/>
</dbReference>
<feature type="chain" id="PRO_5008501881" evidence="11">
    <location>
        <begin position="26"/>
        <end position="404"/>
    </location>
</feature>
<keyword evidence="9" id="KW-0472">Membrane</keyword>
<evidence type="ECO:0000256" key="7">
    <source>
        <dbReference type="ARBA" id="ARBA00023065"/>
    </source>
</evidence>
<dbReference type="AlphaFoldDB" id="A0A158I2Q5"/>
<dbReference type="Proteomes" id="UP000054683">
    <property type="component" value="Unassembled WGS sequence"/>
</dbReference>
<dbReference type="Gene3D" id="2.40.160.10">
    <property type="entry name" value="Porin"/>
    <property type="match status" value="1"/>
</dbReference>
<feature type="signal peptide" evidence="11">
    <location>
        <begin position="1"/>
        <end position="25"/>
    </location>
</feature>
<dbReference type="InterPro" id="IPR023614">
    <property type="entry name" value="Porin_dom_sf"/>
</dbReference>
<dbReference type="GO" id="GO:0009279">
    <property type="term" value="C:cell outer membrane"/>
    <property type="evidence" value="ECO:0007669"/>
    <property type="project" value="UniProtKB-SubCell"/>
</dbReference>
<keyword evidence="8" id="KW-0626">Porin</keyword>
<evidence type="ECO:0000256" key="11">
    <source>
        <dbReference type="SAM" id="SignalP"/>
    </source>
</evidence>
<keyword evidence="4" id="KW-1134">Transmembrane beta strand</keyword>
<protein>
    <submittedName>
        <fullName evidence="13">Porin protein</fullName>
    </submittedName>
</protein>
<reference evidence="13 14" key="1">
    <citation type="submission" date="2016-01" db="EMBL/GenBank/DDBJ databases">
        <authorList>
            <person name="Oliw E.H."/>
        </authorList>
    </citation>
    <scope>NUCLEOTIDE SEQUENCE [LARGE SCALE GENOMIC DNA]</scope>
    <source>
        <strain evidence="13">LMG 27134</strain>
    </source>
</reference>
<accession>A0A158I2Q5</accession>
<evidence type="ECO:0000256" key="1">
    <source>
        <dbReference type="ARBA" id="ARBA00004571"/>
    </source>
</evidence>
<keyword evidence="3" id="KW-0813">Transport</keyword>
<evidence type="ECO:0000313" key="13">
    <source>
        <dbReference type="EMBL" id="SAL50844.1"/>
    </source>
</evidence>
<dbReference type="PANTHER" id="PTHR34501">
    <property type="entry name" value="PROTEIN YDDL-RELATED"/>
    <property type="match status" value="1"/>
</dbReference>
<dbReference type="InterPro" id="IPR050298">
    <property type="entry name" value="Gram-neg_bact_OMP"/>
</dbReference>
<dbReference type="RefSeq" id="WP_062089547.1">
    <property type="nucleotide sequence ID" value="NZ_FCOK02000039.1"/>
</dbReference>
<dbReference type="CDD" id="cd00342">
    <property type="entry name" value="gram_neg_porins"/>
    <property type="match status" value="1"/>
</dbReference>
<evidence type="ECO:0000256" key="8">
    <source>
        <dbReference type="ARBA" id="ARBA00023114"/>
    </source>
</evidence>
<keyword evidence="5" id="KW-0812">Transmembrane</keyword>
<keyword evidence="10" id="KW-0998">Cell outer membrane</keyword>
<comment type="subcellular location">
    <subcellularLocation>
        <location evidence="1">Cell outer membrane</location>
        <topology evidence="1">Multi-pass membrane protein</topology>
    </subcellularLocation>
</comment>
<name>A0A158I2Q5_9BURK</name>
<dbReference type="InterPro" id="IPR002299">
    <property type="entry name" value="Porin_Neis"/>
</dbReference>
<comment type="subunit">
    <text evidence="2">Homotrimer.</text>
</comment>
<evidence type="ECO:0000256" key="3">
    <source>
        <dbReference type="ARBA" id="ARBA00022448"/>
    </source>
</evidence>
<dbReference type="SUPFAM" id="SSF56935">
    <property type="entry name" value="Porins"/>
    <property type="match status" value="1"/>
</dbReference>
<dbReference type="GO" id="GO:0006811">
    <property type="term" value="P:monoatomic ion transport"/>
    <property type="evidence" value="ECO:0007669"/>
    <property type="project" value="UniProtKB-KW"/>
</dbReference>
<evidence type="ECO:0000313" key="14">
    <source>
        <dbReference type="Proteomes" id="UP000054683"/>
    </source>
</evidence>
<evidence type="ECO:0000256" key="2">
    <source>
        <dbReference type="ARBA" id="ARBA00011233"/>
    </source>
</evidence>
<dbReference type="Pfam" id="PF13609">
    <property type="entry name" value="Porin_4"/>
    <property type="match status" value="1"/>
</dbReference>
<evidence type="ECO:0000259" key="12">
    <source>
        <dbReference type="Pfam" id="PF13609"/>
    </source>
</evidence>
<dbReference type="PANTHER" id="PTHR34501:SF9">
    <property type="entry name" value="MAJOR OUTER MEMBRANE PROTEIN P.IA"/>
    <property type="match status" value="1"/>
</dbReference>
<dbReference type="EMBL" id="FCOK02000039">
    <property type="protein sequence ID" value="SAL50844.1"/>
    <property type="molecule type" value="Genomic_DNA"/>
</dbReference>
<dbReference type="GO" id="GO:0015288">
    <property type="term" value="F:porin activity"/>
    <property type="evidence" value="ECO:0007669"/>
    <property type="project" value="UniProtKB-KW"/>
</dbReference>
<dbReference type="GO" id="GO:0046930">
    <property type="term" value="C:pore complex"/>
    <property type="evidence" value="ECO:0007669"/>
    <property type="project" value="UniProtKB-KW"/>
</dbReference>
<gene>
    <name evidence="13" type="ORF">AWB69_05181</name>
</gene>
<evidence type="ECO:0000256" key="9">
    <source>
        <dbReference type="ARBA" id="ARBA00023136"/>
    </source>
</evidence>
<keyword evidence="7" id="KW-0406">Ion transport</keyword>
<organism evidence="13 14">
    <name type="scientific">Caballeronia udeis</name>
    <dbReference type="NCBI Taxonomy" id="1232866"/>
    <lineage>
        <taxon>Bacteria</taxon>
        <taxon>Pseudomonadati</taxon>
        <taxon>Pseudomonadota</taxon>
        <taxon>Betaproteobacteria</taxon>
        <taxon>Burkholderiales</taxon>
        <taxon>Burkholderiaceae</taxon>
        <taxon>Caballeronia</taxon>
    </lineage>
</organism>
<evidence type="ECO:0000256" key="10">
    <source>
        <dbReference type="ARBA" id="ARBA00023237"/>
    </source>
</evidence>
<keyword evidence="6 11" id="KW-0732">Signal</keyword>
<dbReference type="InterPro" id="IPR033900">
    <property type="entry name" value="Gram_neg_porin_domain"/>
</dbReference>
<sequence length="404" mass="42132">MKTRKGLFVGLSVVCATAVPGITHAQSSVTLYGVIDNGIAYSNSQTTLGSTHGGAHNIQLSPGIWEGSKFGMTGSEDLGGGLSAIFNLMSRFSSANGNAQFAGAMFAQQAWVGLKDQTYGSLTLGRQYLSYYWMIAPYSPTNWLTGFSGAHPGDLDNFDTDYKSNNTALYTTPTVHGFTASASYALGGTPGGINTGSSWSAGAKYKMGPFGIGAGFERFNNATPGGGAWGANSTATNNGQQGVSAVTNGYQTAAAQNRFAVTGGYAFTPDVDLSLSYSNVQYVPGIGSAFKSQAVWNTFGAVMHYRVATVWDFSAGYSYTRASKANGITNGAQYQQGSLAEFYSLSKRTGLYMVQAYQRANGQTLGSNGVSIIAATASIGDGFNSSPSSSRSMVTVAAGVVHHF</sequence>